<gene>
    <name evidence="1" type="ORF">CMUST_10155</name>
</gene>
<dbReference type="STRING" id="571915.CMUST_10155"/>
<dbReference type="EMBL" id="CP011542">
    <property type="protein sequence ID" value="AKK06347.1"/>
    <property type="molecule type" value="Genomic_DNA"/>
</dbReference>
<dbReference type="Proteomes" id="UP000035199">
    <property type="component" value="Chromosome"/>
</dbReference>
<reference evidence="2" key="2">
    <citation type="submission" date="2015-05" db="EMBL/GenBank/DDBJ databases">
        <title>Complete genome sequence of Corynebacterium mustelae DSM 45274, isolated from various tissues of a male ferret with lethal sepsis.</title>
        <authorList>
            <person name="Ruckert C."/>
            <person name="Albersmeier A."/>
            <person name="Winkler A."/>
            <person name="Tauch A."/>
        </authorList>
    </citation>
    <scope>NUCLEOTIDE SEQUENCE [LARGE SCALE GENOMIC DNA]</scope>
    <source>
        <strain evidence="2">DSM 45274</strain>
    </source>
</reference>
<organism evidence="1 2">
    <name type="scientific">Corynebacterium mustelae</name>
    <dbReference type="NCBI Taxonomy" id="571915"/>
    <lineage>
        <taxon>Bacteria</taxon>
        <taxon>Bacillati</taxon>
        <taxon>Actinomycetota</taxon>
        <taxon>Actinomycetes</taxon>
        <taxon>Mycobacteriales</taxon>
        <taxon>Corynebacteriaceae</taxon>
        <taxon>Corynebacterium</taxon>
    </lineage>
</organism>
<name>A0A0G3H5E3_9CORY</name>
<accession>A0A0G3H5E3</accession>
<keyword evidence="2" id="KW-1185">Reference proteome</keyword>
<proteinExistence type="predicted"/>
<reference evidence="1 2" key="1">
    <citation type="journal article" date="2015" name="Genome Announc.">
        <title>Complete Genome Sequence of the Type Strain Corynebacterium mustelae DSM 45274, Isolated from Various Tissues of a Male Ferret with Lethal Sepsis.</title>
        <authorList>
            <person name="Ruckert C."/>
            <person name="Eimer J."/>
            <person name="Winkler A."/>
            <person name="Tauch A."/>
        </authorList>
    </citation>
    <scope>NUCLEOTIDE SEQUENCE [LARGE SCALE GENOMIC DNA]</scope>
    <source>
        <strain evidence="1 2">DSM 45274</strain>
    </source>
</reference>
<protein>
    <submittedName>
        <fullName evidence="1">Uncharacterized protein</fullName>
    </submittedName>
</protein>
<evidence type="ECO:0000313" key="1">
    <source>
        <dbReference type="EMBL" id="AKK06347.1"/>
    </source>
</evidence>
<dbReference type="RefSeq" id="WP_052844647.1">
    <property type="nucleotide sequence ID" value="NZ_CP011542.1"/>
</dbReference>
<sequence length="93" mass="10442">MNEAEAEAERLGWEVVQASASKSMIDKLEQTVLPELLLRINPGGHAININQINIGKFGSVGVEKSEKYQVKHDLQSMLRDTYGEKQRCVYHDG</sequence>
<dbReference type="PATRIC" id="fig|571915.4.peg.2155"/>
<dbReference type="KEGG" id="cmv:CMUST_10155"/>
<dbReference type="AlphaFoldDB" id="A0A0G3H5E3"/>
<evidence type="ECO:0000313" key="2">
    <source>
        <dbReference type="Proteomes" id="UP000035199"/>
    </source>
</evidence>